<sequence>MPDDSHAARLAWRLRDYDVAVRWQTGALLRRGAPGGWERPEHPVGPVVVLVPGVYERWLFLRPVAERLHARGVRVHVVPALGRNARPIPVSAALLGAYLVSRDLHDVVLVAHSKGGLIGKLAMLRYDPDGRIARMVAVNTPFDGSTLARWTLSPALRAFRPAHPTIRELGAELGVNERIVNVQSRWDPHVPGGSRLPGAVDVELETPGHFRPLMDPRLDAVLADALGLPASG</sequence>
<dbReference type="InterPro" id="IPR029058">
    <property type="entry name" value="AB_hydrolase_fold"/>
</dbReference>
<proteinExistence type="predicted"/>
<name>A0ABT7SC24_9CELL</name>
<accession>A0ABT7SC24</accession>
<keyword evidence="2" id="KW-1185">Reference proteome</keyword>
<organism evidence="1 2">
    <name type="scientific">Cellulomonas alba</name>
    <dbReference type="NCBI Taxonomy" id="3053467"/>
    <lineage>
        <taxon>Bacteria</taxon>
        <taxon>Bacillati</taxon>
        <taxon>Actinomycetota</taxon>
        <taxon>Actinomycetes</taxon>
        <taxon>Micrococcales</taxon>
        <taxon>Cellulomonadaceae</taxon>
        <taxon>Cellulomonas</taxon>
    </lineage>
</organism>
<reference evidence="1 2" key="1">
    <citation type="submission" date="2023-06" db="EMBL/GenBank/DDBJ databases">
        <title>Cellulomonas sp. MW4 Whole genome sequence.</title>
        <authorList>
            <person name="Park S."/>
        </authorList>
    </citation>
    <scope>NUCLEOTIDE SEQUENCE [LARGE SCALE GENOMIC DNA]</scope>
    <source>
        <strain evidence="1 2">MW4</strain>
    </source>
</reference>
<dbReference type="Proteomes" id="UP001529338">
    <property type="component" value="Unassembled WGS sequence"/>
</dbReference>
<dbReference type="Gene3D" id="3.40.50.1820">
    <property type="entry name" value="alpha/beta hydrolase"/>
    <property type="match status" value="1"/>
</dbReference>
<keyword evidence="1" id="KW-0378">Hydrolase</keyword>
<dbReference type="RefSeq" id="WP_289453251.1">
    <property type="nucleotide sequence ID" value="NZ_JAUCGQ010000001.1"/>
</dbReference>
<dbReference type="GO" id="GO:0016787">
    <property type="term" value="F:hydrolase activity"/>
    <property type="evidence" value="ECO:0007669"/>
    <property type="project" value="UniProtKB-KW"/>
</dbReference>
<protein>
    <submittedName>
        <fullName evidence="1">Alpha/beta hydrolase</fullName>
    </submittedName>
</protein>
<gene>
    <name evidence="1" type="ORF">QRT04_02205</name>
</gene>
<comment type="caution">
    <text evidence="1">The sequence shown here is derived from an EMBL/GenBank/DDBJ whole genome shotgun (WGS) entry which is preliminary data.</text>
</comment>
<evidence type="ECO:0000313" key="1">
    <source>
        <dbReference type="EMBL" id="MDM7853730.1"/>
    </source>
</evidence>
<dbReference type="EMBL" id="JAUCGQ010000001">
    <property type="protein sequence ID" value="MDM7853730.1"/>
    <property type="molecule type" value="Genomic_DNA"/>
</dbReference>
<evidence type="ECO:0000313" key="2">
    <source>
        <dbReference type="Proteomes" id="UP001529338"/>
    </source>
</evidence>
<dbReference type="SUPFAM" id="SSF53474">
    <property type="entry name" value="alpha/beta-Hydrolases"/>
    <property type="match status" value="1"/>
</dbReference>